<protein>
    <recommendedName>
        <fullName evidence="4">PROP1-like PPR domain-containing protein</fullName>
    </recommendedName>
</protein>
<dbReference type="OrthoDB" id="185373at2759"/>
<dbReference type="InterPro" id="IPR033443">
    <property type="entry name" value="PROP1-like_PPR_dom"/>
</dbReference>
<dbReference type="GO" id="GO:0005739">
    <property type="term" value="C:mitochondrion"/>
    <property type="evidence" value="ECO:0007669"/>
    <property type="project" value="TreeGrafter"/>
</dbReference>
<dbReference type="GO" id="GO:0003729">
    <property type="term" value="F:mRNA binding"/>
    <property type="evidence" value="ECO:0007669"/>
    <property type="project" value="TreeGrafter"/>
</dbReference>
<feature type="region of interest" description="Disordered" evidence="3">
    <location>
        <begin position="43"/>
        <end position="82"/>
    </location>
</feature>
<dbReference type="Pfam" id="PF13041">
    <property type="entry name" value="PPR_2"/>
    <property type="match status" value="2"/>
</dbReference>
<keyword evidence="6" id="KW-1185">Reference proteome</keyword>
<evidence type="ECO:0000256" key="2">
    <source>
        <dbReference type="PROSITE-ProRule" id="PRU00708"/>
    </source>
</evidence>
<dbReference type="PANTHER" id="PTHR47938">
    <property type="entry name" value="RESPIRATORY COMPLEX I CHAPERONE (CIA84), PUTATIVE (AFU_ORTHOLOGUE AFUA_2G06020)-RELATED"/>
    <property type="match status" value="1"/>
</dbReference>
<keyword evidence="1" id="KW-0677">Repeat</keyword>
<feature type="compositionally biased region" description="Basic residues" evidence="3">
    <location>
        <begin position="107"/>
        <end position="116"/>
    </location>
</feature>
<comment type="caution">
    <text evidence="5">The sequence shown here is derived from an EMBL/GenBank/DDBJ whole genome shotgun (WGS) entry which is preliminary data.</text>
</comment>
<evidence type="ECO:0000313" key="5">
    <source>
        <dbReference type="EMBL" id="ORY99631.1"/>
    </source>
</evidence>
<dbReference type="NCBIfam" id="TIGR00756">
    <property type="entry name" value="PPR"/>
    <property type="match status" value="4"/>
</dbReference>
<feature type="region of interest" description="Disordered" evidence="3">
    <location>
        <begin position="899"/>
        <end position="931"/>
    </location>
</feature>
<reference evidence="5 6" key="1">
    <citation type="submission" date="2016-07" db="EMBL/GenBank/DDBJ databases">
        <title>Pervasive Adenine N6-methylation of Active Genes in Fungi.</title>
        <authorList>
            <consortium name="DOE Joint Genome Institute"/>
            <person name="Mondo S.J."/>
            <person name="Dannebaum R.O."/>
            <person name="Kuo R.C."/>
            <person name="Labutti K."/>
            <person name="Haridas S."/>
            <person name="Kuo A."/>
            <person name="Salamov A."/>
            <person name="Ahrendt S.R."/>
            <person name="Lipzen A."/>
            <person name="Sullivan W."/>
            <person name="Andreopoulos W.B."/>
            <person name="Clum A."/>
            <person name="Lindquist E."/>
            <person name="Daum C."/>
            <person name="Ramamoorthy G.K."/>
            <person name="Gryganskyi A."/>
            <person name="Culley D."/>
            <person name="Magnuson J.K."/>
            <person name="James T.Y."/>
            <person name="O'Malley M.A."/>
            <person name="Stajich J.E."/>
            <person name="Spatafora J.W."/>
            <person name="Visel A."/>
            <person name="Grigoriev I.V."/>
        </authorList>
    </citation>
    <scope>NUCLEOTIDE SEQUENCE [LARGE SCALE GENOMIC DNA]</scope>
    <source>
        <strain evidence="5 6">NRRL 3116</strain>
    </source>
</reference>
<dbReference type="Gene3D" id="1.25.40.10">
    <property type="entry name" value="Tetratricopeptide repeat domain"/>
    <property type="match status" value="3"/>
</dbReference>
<sequence>MDSRMSRHWIHSFHRMTLYPHLYQPIRHSGRLSRHYHRTAKARSQSLALESTSVAESTSSYSQRPSVATPTRAATASYNNVKKTGATQGSSLLRSKSTDVLDSPLFSHRRSSRGRRWPFGESVNDPPKYRIKPGNERPPSLNSLDFNPFNKYTPEDKRLGNSLSESVTTSSIWTINALPRTSAAQNRLDILRSGERIDRNAQHSIASEGDWGNREVSSINDTLKWVGSSSHTEKPLQVPPQLFDNYRLDSVQDQLVNELIIKINDSENAVSKQDFMSSLQRLGRATMLRWRLPIAFVDSAANQKDVISTGIHTLLSALTQLTDNHWGGKLIDILEEHAMLKFVDNKGLSILLHHVNNTIPKGQTKEERRCRKQRIEALKAALQLRNARMIDHEEWEIRTRQFRLQLASARETGAAPDENDYLLFMKNCQHAGKFRELELVFYHFLDFHPTARELEQQQQLQLQLQNQREDQLSQMEPEKAQQICERVYRRFIKALVRQDRMEHAQEAFNDMKSKGIVPSAITFGALLDGYGRKGDLKQLRLTLRSLYNAGLKPTIKIYTSLMANFIRAGELARAEEVYRQLQARSDLTMDPQCENVVANLLRLKGENKTDQRVLEGTAIDERREEGEKVDEALGLFNSMISYNHKLKRYADASNIPRFIKLFQRIQDRALTPNTTTYNILLDVFLNAGHLEDGLQVLEHMKTTNQGKPDVVTYSMLIAGAVAQEKVDLGWELYSEMRGRSILPSVYTYVSLIELAGLDPSSKIGRTIIKRYAAPGRPRVMFSVKPSIEEQIGLNFAGSIYSQLCAQGLKPNEYVFSTLLNLAASGGHIDLAPQIYEEMIRQSVEPNTAIMTALIKGFAIRMDFDSGWRVWRHMVQSKIPRNAVTYQHLIRLCKRSLRGPNKATEDSVNGSTLDRPKRQQEEGNCYEEEDVGKNECAEASLESISSEIPPEIMAEILEQMKLDHVDWSRVQQFKHKKVDYRIWDPVVREVGPVTSAAAAKETAAAAASFTSEDESGVPLRERQIRPEVALNGPDLGTSFAMTTNINADGSSSFMIKEIFSGGGDGYVPMRRPHPALIFTWDTTLCAPVLGPDADIKAEKGGLDLNGRCNESNSTKSNVKN</sequence>
<evidence type="ECO:0000256" key="1">
    <source>
        <dbReference type="ARBA" id="ARBA00022737"/>
    </source>
</evidence>
<evidence type="ECO:0000313" key="6">
    <source>
        <dbReference type="Proteomes" id="UP000193648"/>
    </source>
</evidence>
<dbReference type="InParanoid" id="A0A1Y2G9N2"/>
<dbReference type="STRING" id="64571.A0A1Y2G9N2"/>
<dbReference type="Pfam" id="PF13812">
    <property type="entry name" value="PPR_3"/>
    <property type="match status" value="1"/>
</dbReference>
<dbReference type="Pfam" id="PF01535">
    <property type="entry name" value="PPR"/>
    <property type="match status" value="1"/>
</dbReference>
<dbReference type="AlphaFoldDB" id="A0A1Y2G9N2"/>
<dbReference type="InterPro" id="IPR002885">
    <property type="entry name" value="PPR_rpt"/>
</dbReference>
<accession>A0A1Y2G9N2</accession>
<feature type="repeat" description="PPR" evidence="2">
    <location>
        <begin position="484"/>
        <end position="518"/>
    </location>
</feature>
<dbReference type="Pfam" id="PF17177">
    <property type="entry name" value="PPR_long"/>
    <property type="match status" value="1"/>
</dbReference>
<gene>
    <name evidence="5" type="ORF">BCR41DRAFT_390459</name>
</gene>
<feature type="compositionally biased region" description="Low complexity" evidence="3">
    <location>
        <begin position="50"/>
        <end position="62"/>
    </location>
</feature>
<dbReference type="PROSITE" id="PS51375">
    <property type="entry name" value="PPR"/>
    <property type="match status" value="5"/>
</dbReference>
<feature type="domain" description="PROP1-like PPR" evidence="4">
    <location>
        <begin position="797"/>
        <end position="887"/>
    </location>
</feature>
<name>A0A1Y2G9N2_9FUNG</name>
<proteinExistence type="predicted"/>
<feature type="repeat" description="PPR" evidence="2">
    <location>
        <begin position="811"/>
        <end position="845"/>
    </location>
</feature>
<dbReference type="GO" id="GO:0140053">
    <property type="term" value="P:mitochondrial gene expression"/>
    <property type="evidence" value="ECO:0007669"/>
    <property type="project" value="TreeGrafter"/>
</dbReference>
<evidence type="ECO:0000256" key="3">
    <source>
        <dbReference type="SAM" id="MobiDB-lite"/>
    </source>
</evidence>
<feature type="compositionally biased region" description="Polar residues" evidence="3">
    <location>
        <begin position="1107"/>
        <end position="1119"/>
    </location>
</feature>
<dbReference type="InterPro" id="IPR011990">
    <property type="entry name" value="TPR-like_helical_dom_sf"/>
</dbReference>
<dbReference type="RefSeq" id="XP_021875926.1">
    <property type="nucleotide sequence ID" value="XM_022028227.1"/>
</dbReference>
<dbReference type="Proteomes" id="UP000193648">
    <property type="component" value="Unassembled WGS sequence"/>
</dbReference>
<feature type="region of interest" description="Disordered" evidence="3">
    <location>
        <begin position="1098"/>
        <end position="1119"/>
    </location>
</feature>
<dbReference type="EMBL" id="MCFF01000067">
    <property type="protein sequence ID" value="ORY99631.1"/>
    <property type="molecule type" value="Genomic_DNA"/>
</dbReference>
<dbReference type="PANTHER" id="PTHR47938:SF35">
    <property type="entry name" value="PENTATRICOPEPTIDE REPEAT-CONTAINING PROTEIN 4, MITOCHONDRIAL-RELATED"/>
    <property type="match status" value="1"/>
</dbReference>
<dbReference type="GeneID" id="33570070"/>
<feature type="repeat" description="PPR" evidence="2">
    <location>
        <begin position="673"/>
        <end position="707"/>
    </location>
</feature>
<organism evidence="5 6">
    <name type="scientific">Lobosporangium transversale</name>
    <dbReference type="NCBI Taxonomy" id="64571"/>
    <lineage>
        <taxon>Eukaryota</taxon>
        <taxon>Fungi</taxon>
        <taxon>Fungi incertae sedis</taxon>
        <taxon>Mucoromycota</taxon>
        <taxon>Mortierellomycotina</taxon>
        <taxon>Mortierellomycetes</taxon>
        <taxon>Mortierellales</taxon>
        <taxon>Mortierellaceae</taxon>
        <taxon>Lobosporangium</taxon>
    </lineage>
</organism>
<feature type="repeat" description="PPR" evidence="2">
    <location>
        <begin position="519"/>
        <end position="553"/>
    </location>
</feature>
<feature type="repeat" description="PPR" evidence="2">
    <location>
        <begin position="709"/>
        <end position="743"/>
    </location>
</feature>
<evidence type="ECO:0000259" key="4">
    <source>
        <dbReference type="Pfam" id="PF17177"/>
    </source>
</evidence>
<feature type="compositionally biased region" description="Polar residues" evidence="3">
    <location>
        <begin position="63"/>
        <end position="82"/>
    </location>
</feature>
<feature type="region of interest" description="Disordered" evidence="3">
    <location>
        <begin position="103"/>
        <end position="146"/>
    </location>
</feature>